<dbReference type="STRING" id="158441.A0A226EBH1"/>
<organism evidence="4 5">
    <name type="scientific">Folsomia candida</name>
    <name type="common">Springtail</name>
    <dbReference type="NCBI Taxonomy" id="158441"/>
    <lineage>
        <taxon>Eukaryota</taxon>
        <taxon>Metazoa</taxon>
        <taxon>Ecdysozoa</taxon>
        <taxon>Arthropoda</taxon>
        <taxon>Hexapoda</taxon>
        <taxon>Collembola</taxon>
        <taxon>Entomobryomorpha</taxon>
        <taxon>Isotomoidea</taxon>
        <taxon>Isotomidae</taxon>
        <taxon>Proisotominae</taxon>
        <taxon>Folsomia</taxon>
    </lineage>
</organism>
<dbReference type="Proteomes" id="UP000198287">
    <property type="component" value="Unassembled WGS sequence"/>
</dbReference>
<feature type="domain" description="VLIG-type G" evidence="3">
    <location>
        <begin position="1892"/>
        <end position="2139"/>
    </location>
</feature>
<keyword evidence="1" id="KW-0175">Coiled coil</keyword>
<dbReference type="InterPro" id="IPR027417">
    <property type="entry name" value="P-loop_NTPase"/>
</dbReference>
<dbReference type="OrthoDB" id="8432505at2759"/>
<dbReference type="Pfam" id="PF25683">
    <property type="entry name" value="URGCP_GTPase"/>
    <property type="match status" value="1"/>
</dbReference>
<evidence type="ECO:0000313" key="4">
    <source>
        <dbReference type="EMBL" id="OXA54036.1"/>
    </source>
</evidence>
<dbReference type="SUPFAM" id="SSF52540">
    <property type="entry name" value="P-loop containing nucleoside triphosphate hydrolases"/>
    <property type="match status" value="1"/>
</dbReference>
<dbReference type="Gene3D" id="3.40.50.300">
    <property type="entry name" value="P-loop containing nucleotide triphosphate hydrolases"/>
    <property type="match status" value="1"/>
</dbReference>
<keyword evidence="5" id="KW-1185">Reference proteome</keyword>
<reference evidence="4 5" key="1">
    <citation type="submission" date="2015-12" db="EMBL/GenBank/DDBJ databases">
        <title>The genome of Folsomia candida.</title>
        <authorList>
            <person name="Faddeeva A."/>
            <person name="Derks M.F."/>
            <person name="Anvar Y."/>
            <person name="Smit S."/>
            <person name="Van Straalen N."/>
            <person name="Roelofs D."/>
        </authorList>
    </citation>
    <scope>NUCLEOTIDE SEQUENCE [LARGE SCALE GENOMIC DNA]</scope>
    <source>
        <strain evidence="4 5">VU population</strain>
        <tissue evidence="4">Whole body</tissue>
    </source>
</reference>
<evidence type="ECO:0000256" key="1">
    <source>
        <dbReference type="SAM" id="Coils"/>
    </source>
</evidence>
<feature type="region of interest" description="Disordered" evidence="2">
    <location>
        <begin position="1"/>
        <end position="41"/>
    </location>
</feature>
<dbReference type="PROSITE" id="PS51717">
    <property type="entry name" value="G_VLIG"/>
    <property type="match status" value="1"/>
</dbReference>
<gene>
    <name evidence="4" type="ORF">Fcan01_11017</name>
</gene>
<dbReference type="InterPro" id="IPR030383">
    <property type="entry name" value="G_VLIG_dom"/>
</dbReference>
<protein>
    <submittedName>
        <fullName evidence="4">Interferon-induced very large GTPase 1</fullName>
    </submittedName>
</protein>
<dbReference type="PANTHER" id="PTHR22796">
    <property type="entry name" value="URG4-RELATED"/>
    <property type="match status" value="1"/>
</dbReference>
<feature type="compositionally biased region" description="Low complexity" evidence="2">
    <location>
        <begin position="23"/>
        <end position="35"/>
    </location>
</feature>
<feature type="coiled-coil region" evidence="1">
    <location>
        <begin position="1103"/>
        <end position="1130"/>
    </location>
</feature>
<accession>A0A226EBH1</accession>
<evidence type="ECO:0000259" key="3">
    <source>
        <dbReference type="PROSITE" id="PS51717"/>
    </source>
</evidence>
<name>A0A226EBH1_FOLCA</name>
<dbReference type="GO" id="GO:0005525">
    <property type="term" value="F:GTP binding"/>
    <property type="evidence" value="ECO:0007669"/>
    <property type="project" value="InterPro"/>
</dbReference>
<dbReference type="EMBL" id="LNIX01000005">
    <property type="protein sequence ID" value="OXA54036.1"/>
    <property type="molecule type" value="Genomic_DNA"/>
</dbReference>
<evidence type="ECO:0000256" key="2">
    <source>
        <dbReference type="SAM" id="MobiDB-lite"/>
    </source>
</evidence>
<comment type="caution">
    <text evidence="4">The sequence shown here is derived from an EMBL/GenBank/DDBJ whole genome shotgun (WGS) entry which is preliminary data.</text>
</comment>
<evidence type="ECO:0000313" key="5">
    <source>
        <dbReference type="Proteomes" id="UP000198287"/>
    </source>
</evidence>
<dbReference type="PANTHER" id="PTHR22796:SF1">
    <property type="entry name" value="VWFA DOMAIN-CONTAINING PROTEIN"/>
    <property type="match status" value="1"/>
</dbReference>
<proteinExistence type="predicted"/>
<sequence>MSKESTTTPKKIGLHKEAKTKMTSSSTSLNRSRQSGGTDSMEYSGIVLPTLEDGAGPVALGDLWNCRTNTVEGNLFATRLGANYLQADPIQTLDYSFRSVKTTRDTTNVMKISAALSVDFADEKTTVKVAGSGAYAKSETRNFRQENIVVSYDTLTYQVRVRPSAALVVAPQVKALLQPGPNGEDPKIVATHFVQAVLVGGKATGSIAYMENVSDSNMSIKGSFSLTVKHGGINVEAKAEFEKLDKEAASNYSTTVDVQAQPRFTKSPTTCAEMFKQVEELDTLVNQERHFPELDKKDPDNPDFVMRVVGVPVRFKLVPISHILADHDVDPIYKLLDQDILDSFQTMVFNLRDFSSLEHVKMLLAEMEPKIIPILMDDFNPLTVEIRAYSTAKADLAVELKREAAKIYIEYKVSNGDTTDLTEMVKRYDSEFRPWEVVNDILQFKEDAKKQLAGIRASDVEGIVDEDGNPSIRFFSNATDLADWYNTERTIKILLKTDFKETSPTGVFIKLYDMSPTLAKYGIEVGVAFPNISEGQFTLTYKTQKETTIYTAKEIRFVLEVLAVSVDEGETIAKIFYSINAALYGLNLPMVEYLFDVPNLVKVMKGFNGTVICETYCELLANLTETLDTWNLVVPIQALNTGVEMMRFFRQLRVYIPQRFPNLKHRFLVSRFNNVSDKFYSPLLLIFLDNVFQAVCIDHIEILIMMEQFAKPEPDWSLISFGEIRKSQLYPPRADWAISVIQNLILDHQTFNSDPIFDLPEFPNNDDAFLYSAIQVARASAMREEPQVLTTVAHLALADPALTDALEALLSQHGWKDNQFSPTTWKDIEWSKFYQDIRNFLSNQAPALMKVVLALDELRKIPEYPPQADPPPDPPVEWNEIALGAKINAIIKFILDEPAERGYARIYKWRGVIINEDDLYDALRAEVIAYNGMPGRVRIIGIGKLFEAFIAEKTKEPAVFHVFNMTYLVEGMQDPQFKSLKHVLLPMCKRYCDRVTISDEYPRGARRLQDSLTERQLFKTLGVLSEVRYDPKLYLMHQEFFNFSTLPAPTNIKSIIEKMTGYEFDDDQLETVWTNPKFLYALRQVISNEGVVDGLYVHVYVWNQRQEEKLRAEQEENADLLGENAEINDDGELIEEKAVGDDGDLKFPAWIPPDVVEVVKALITLRTRPNYEYPKEWVDVVTMIEAFQIIFIRQAMPIDFAEVLRNNVDNVGVIRDALEEEKILFYWNPVDRLFDLPWTLDTVTRALNVLKVKYPDKNEETFDKQLVPVTISPTPAKKVEPEPESITVNYMWKPLVRGGKLNFLRSKSYLEVENLHKTARTEYDELEKAATTTLRYLVQQIRTNSSPTLSAAFFEHYIHYPPSGPRPGVIDFGDGVPTRSLGMLLSRGDLQTALFQLTDPVVTHLALMSMSKTPIPLPYLVTSIAQLPGPREGGIVIPTPTKATLLHPALQDIIVPEMEALVPQPRLFRDPYRFVLTLRVGDTTPDPGRSSLINSYLMKDPTYFSSKLDPGSEHGRPLNRNGFLEFSWLSETTCDPVFWEHFVKAEYNGQRKEVILLGLLHGDALSLSSLIEVVRPHVSCFVVFWKASNFNDLRARKKVLSGVLGKSKVLDVVMYPDSTIKDRVHEQNLIFRRDGESQDIRNKFNLSHIFLDGMSYTVKTDVEDGEGYDPIPAAGGSFLSSIASGLGTPKGSKPLSTTAPITVTPVTPVSTPESIELITFIERSSIGNIQDALANPGGESFKLVAFLVQKFAALLNLPQPQRNMSLTHLTWELDFLSRTSSAEWVERIYKLRAQIEEKFFTAKGHPPDAIWVLETQQEMRMAMAQLRRNSMSMQDIWRATWNWTEPGRESLLSVQTDYVNSGHPLELFHPTYSPATMWMHGVDDVIKSIPEATRIFVISAFGLKSSGKSTLLNSLFGAGFTEHGTTFGIQFRLLWLNEELKASTDCDAFLILDSEGVGGAENKIDVGADTLERKIITFLLGISSVTLATIIGPTMNELKEILEVSFTALGKVNTLPLTPDVYMVQQFLPGQPSAGPAPAEFNSALSSAVQVTTDLQLQTGLRVTEAHRLKQIKSRNKHAEVVHPIRSRGSEIHQEGAAYLDYHSDVEQLYSKIIHIAATTRGARLTLGNWFQSTIALWGEIYPVGVPFDRPSAIGLRENAAFEERVTDVKRAIDGAFFYHEKKAEAQFNDGLDKLFSEYVTGFDGDLERRLSALTKALQPVINTCEDALDPPSEGGRRKRKLKMAMAAEPNPNSCIACANAFKVREALLAEVLKQPRGFLVDEEITRYTNLVRDSIYERIRQGVIARQIAERQSDFSGDLFLALEAIREEFSDLGTQWTKFLQYVSTLQFVTPARHRFHAELQQVYKNLGHIASRHLPDGNKGKPDHLLPDLRRMIAFDVQIYNSALESALNARKPEKLTWQQHDWLVARLRDIPKQMKADYEAVLYRVGMVRDLQVRIHKTIQLFEEFCGEGLLPNFKWEVHFYAIQLFSKYFDEQQSKWDLDVRRDDDGAITRLEGGNPLKVLRLMEEHLTDEGFFKDANLPPAKSNGQGVYSRTVGRW</sequence>